<sequence>MTSTAKAGGPGRQPRVPQASRLGTLEFKLYYLVYLVVVPSMAYTAYQASSPARPEYAAYESELSPGWMLGRKVDLTDGQWHTFRQHLPAFAAAMLAYVLLNWVARRATRHRAGGGALPSLWFPGVFATAFVVVLSGASIVFIAALVAGNYALAKRAAGRRWAPWAVWAYNIAVLFANEYGDGYSFGHIHPALAWLDAHRGVLRRWDVTFNITMLRMVSFAMDYHWSKQQQKQQGAPASPPREQSARDRIERSCAESEYCFVNYWAYLLYPPLYMTGPIITFNDFVAQMRRPALPSGRSTALYGVRLAASFLVMELMLHTVHCVA</sequence>
<accession>A0ACC1L8T7</accession>
<dbReference type="Proteomes" id="UP001140087">
    <property type="component" value="Unassembled WGS sequence"/>
</dbReference>
<evidence type="ECO:0000313" key="1">
    <source>
        <dbReference type="EMBL" id="KAJ2803268.1"/>
    </source>
</evidence>
<comment type="caution">
    <text evidence="1">The sequence shown here is derived from an EMBL/GenBank/DDBJ whole genome shotgun (WGS) entry which is preliminary data.</text>
</comment>
<gene>
    <name evidence="1" type="primary">GUP1_1</name>
    <name evidence="1" type="ORF">H4R21_002098</name>
</gene>
<keyword evidence="2" id="KW-1185">Reference proteome</keyword>
<dbReference type="EMBL" id="JANBUN010000502">
    <property type="protein sequence ID" value="KAJ2803268.1"/>
    <property type="molecule type" value="Genomic_DNA"/>
</dbReference>
<reference evidence="1" key="1">
    <citation type="submission" date="2022-07" db="EMBL/GenBank/DDBJ databases">
        <title>Phylogenomic reconstructions and comparative analyses of Kickxellomycotina fungi.</title>
        <authorList>
            <person name="Reynolds N.K."/>
            <person name="Stajich J.E."/>
            <person name="Barry K."/>
            <person name="Grigoriev I.V."/>
            <person name="Crous P."/>
            <person name="Smith M.E."/>
        </authorList>
    </citation>
    <scope>NUCLEOTIDE SEQUENCE</scope>
    <source>
        <strain evidence="1">BCRC 34780</strain>
    </source>
</reference>
<proteinExistence type="predicted"/>
<evidence type="ECO:0000313" key="2">
    <source>
        <dbReference type="Proteomes" id="UP001140087"/>
    </source>
</evidence>
<feature type="non-terminal residue" evidence="1">
    <location>
        <position position="324"/>
    </location>
</feature>
<protein>
    <submittedName>
        <fullName evidence="1">Glycerol transporter</fullName>
    </submittedName>
</protein>
<name>A0ACC1L8T7_9FUNG</name>
<organism evidence="1 2">
    <name type="scientific">Coemansia helicoidea</name>
    <dbReference type="NCBI Taxonomy" id="1286919"/>
    <lineage>
        <taxon>Eukaryota</taxon>
        <taxon>Fungi</taxon>
        <taxon>Fungi incertae sedis</taxon>
        <taxon>Zoopagomycota</taxon>
        <taxon>Kickxellomycotina</taxon>
        <taxon>Kickxellomycetes</taxon>
        <taxon>Kickxellales</taxon>
        <taxon>Kickxellaceae</taxon>
        <taxon>Coemansia</taxon>
    </lineage>
</organism>